<organism evidence="5">
    <name type="scientific">Salvia splendens</name>
    <name type="common">Scarlet sage</name>
    <dbReference type="NCBI Taxonomy" id="180675"/>
    <lineage>
        <taxon>Eukaryota</taxon>
        <taxon>Viridiplantae</taxon>
        <taxon>Streptophyta</taxon>
        <taxon>Embryophyta</taxon>
        <taxon>Tracheophyta</taxon>
        <taxon>Spermatophyta</taxon>
        <taxon>Magnoliopsida</taxon>
        <taxon>eudicotyledons</taxon>
        <taxon>Gunneridae</taxon>
        <taxon>Pentapetalae</taxon>
        <taxon>asterids</taxon>
        <taxon>lamiids</taxon>
        <taxon>Lamiales</taxon>
        <taxon>Lamiaceae</taxon>
        <taxon>Nepetoideae</taxon>
        <taxon>Mentheae</taxon>
        <taxon>Salviinae</taxon>
        <taxon>Salvia</taxon>
        <taxon>Salvia subgen. Calosphace</taxon>
        <taxon>core Calosphace</taxon>
    </lineage>
</organism>
<dbReference type="PANTHER" id="PTHR19248">
    <property type="entry name" value="ATP-BINDING TRANSPORT PROTEIN-RELATED"/>
    <property type="match status" value="1"/>
</dbReference>
<dbReference type="InterPro" id="IPR027417">
    <property type="entry name" value="P-loop_NTPase"/>
</dbReference>
<dbReference type="InterPro" id="IPR017871">
    <property type="entry name" value="ABC_transporter-like_CS"/>
</dbReference>
<feature type="domain" description="4Fe-4S ferredoxin-type" evidence="4">
    <location>
        <begin position="19"/>
        <end position="48"/>
    </location>
</feature>
<dbReference type="NCBIfam" id="NF009945">
    <property type="entry name" value="PRK13409.1"/>
    <property type="match status" value="1"/>
</dbReference>
<dbReference type="EMBL" id="PNBA02000019">
    <property type="protein sequence ID" value="KAG6391396.1"/>
    <property type="molecule type" value="Genomic_DNA"/>
</dbReference>
<dbReference type="GO" id="GO:0016887">
    <property type="term" value="F:ATP hydrolysis activity"/>
    <property type="evidence" value="ECO:0007669"/>
    <property type="project" value="InterPro"/>
</dbReference>
<evidence type="ECO:0000259" key="3">
    <source>
        <dbReference type="PROSITE" id="PS50893"/>
    </source>
</evidence>
<dbReference type="InterPro" id="IPR017896">
    <property type="entry name" value="4Fe4S_Fe-S-bd"/>
</dbReference>
<dbReference type="PROSITE" id="PS00198">
    <property type="entry name" value="4FE4S_FER_1"/>
    <property type="match status" value="1"/>
</dbReference>
<evidence type="ECO:0000313" key="6">
    <source>
        <dbReference type="Proteomes" id="UP000298416"/>
    </source>
</evidence>
<dbReference type="PROSITE" id="PS50893">
    <property type="entry name" value="ABC_TRANSPORTER_2"/>
    <property type="match status" value="3"/>
</dbReference>
<dbReference type="CDD" id="cd03236">
    <property type="entry name" value="ABC_RNaseL_inhibitor_domain1"/>
    <property type="match status" value="1"/>
</dbReference>
<dbReference type="Pfam" id="PF00005">
    <property type="entry name" value="ABC_tran"/>
    <property type="match status" value="3"/>
</dbReference>
<keyword evidence="1" id="KW-0547">Nucleotide-binding</keyword>
<dbReference type="SMART" id="SM00382">
    <property type="entry name" value="AAA"/>
    <property type="match status" value="4"/>
</dbReference>
<comment type="caution">
    <text evidence="5">The sequence shown here is derived from an EMBL/GenBank/DDBJ whole genome shotgun (WGS) entry which is preliminary data.</text>
</comment>
<evidence type="ECO:0000256" key="1">
    <source>
        <dbReference type="ARBA" id="ARBA00022741"/>
    </source>
</evidence>
<dbReference type="InterPro" id="IPR017900">
    <property type="entry name" value="4Fe4S_Fe_S_CS"/>
</dbReference>
<dbReference type="AlphaFoldDB" id="A0A8X8WCA0"/>
<dbReference type="PRINTS" id="PR01868">
    <property type="entry name" value="ABCEFAMILY"/>
</dbReference>
<dbReference type="PROSITE" id="PS00211">
    <property type="entry name" value="ABC_TRANSPORTER_1"/>
    <property type="match status" value="2"/>
</dbReference>
<dbReference type="Pfam" id="PF00037">
    <property type="entry name" value="Fer4"/>
    <property type="match status" value="1"/>
</dbReference>
<proteinExistence type="predicted"/>
<dbReference type="InterPro" id="IPR003439">
    <property type="entry name" value="ABC_transporter-like_ATP-bd"/>
</dbReference>
<dbReference type="FunFam" id="3.40.50.300:FF:000152">
    <property type="entry name" value="ATP-binding cassette, sub-family E, member 1"/>
    <property type="match status" value="1"/>
</dbReference>
<sequence>MSNQKLTRKLCIEVTSASKIGLISEELCIGCGICVKKCPFEAIQIINLPKDLDKDTTHRYGPNTFKLHRLPVPRPGQVLGLVGTNGIGKSTALRVLAGSLKPNLGRFNNPPDWQEILTYFRGSDLQNFFTHILEDNLKAITKPQHIDHIRKAVQGNVGQVLSERDEKNMKQELAADLELIQIMDCNVGDLSGGELQRFAIAVAAVQNADIYMFDEPSSFLDVKQRLKAAQVVRSLLRPNSYVIVVEHDLSVLDYLSDFICCYGKPGVYGVVTLPFSVREGINIFLAGFVPTENLRFRDESLTFKVVETPQEEIETYARYKYPTMTKTQGKFRLKAVKGEFTDSQIIVMLGENGTGKMTFIRMLAGFLTPDSVEGSDVEIPKFNFSYKPQQINPKFKDSVQELLHKKIRDAYMHPQFVSDVMKPLLIEQLMDEKLRTFLVENYKELPSLFVLDRRLHLLSSMLQSCIICIIYEHPNANEALQPLPRGVLRLVVLNVDVSRLPVPRLGKVLGLVGTNGIGKSTALKVLAGKLKPNLGRFDNLPDWDEILTHFRRSELHSYFTRIREDNLKAVTKPQHIDHIPNVVQGNVGQFLSERDTKRELAAELESIHVMDRNVGDLSGGELQRFAIATVALQNADIYMFDEPSSYLDVKQRLKVAQVVRSLLQPDSYVIVVEHDLSLVEYLSDFICCIYGRPGVYGVVTLPFSVRDGINVFLSGFDRNDNLRFRDETLTLKIVETPQENAEEIETRARYKYPTMTRTQGNFRLKVLEGEFTDSQIIVMLGENGTGKTTFIRMLAGLLNPDSVEGSDMEIPEFNVSYKPQKMSPKVKCSAGMLLRSKIPDACMDPHFVSDVMKPLLIEQLMDIQIENLSGGELQRVAITLCLGKASSNPYDCYLYFWCFVSHLVSSTWCGLQPADIYLLDEPSAHLDAEMRIVASKVIKRFILDRKKTAFVAEHDFIMATYLADRMIVYEGKPSIDCVANPPQSLMTGMNLFLSHLDITFRRDPANFWHRINKQDLTEDREQSYYYLDD</sequence>
<evidence type="ECO:0000313" key="5">
    <source>
        <dbReference type="EMBL" id="KAG6391396.1"/>
    </source>
</evidence>
<dbReference type="InterPro" id="IPR003593">
    <property type="entry name" value="AAA+_ATPase"/>
</dbReference>
<dbReference type="PROSITE" id="PS51379">
    <property type="entry name" value="4FE4S_FER_2"/>
    <property type="match status" value="1"/>
</dbReference>
<dbReference type="Proteomes" id="UP000298416">
    <property type="component" value="Unassembled WGS sequence"/>
</dbReference>
<accession>A0A8X8WCA0</accession>
<dbReference type="GO" id="GO:0005524">
    <property type="term" value="F:ATP binding"/>
    <property type="evidence" value="ECO:0007669"/>
    <property type="project" value="UniProtKB-KW"/>
</dbReference>
<dbReference type="FunFam" id="3.40.50.300:FF:001913">
    <property type="entry name" value="ABC transporter E family member 2"/>
    <property type="match status" value="1"/>
</dbReference>
<reference evidence="5" key="1">
    <citation type="submission" date="2018-01" db="EMBL/GenBank/DDBJ databases">
        <authorList>
            <person name="Mao J.F."/>
        </authorList>
    </citation>
    <scope>NUCLEOTIDE SEQUENCE</scope>
    <source>
        <strain evidence="5">Huo1</strain>
        <tissue evidence="5">Leaf</tissue>
    </source>
</reference>
<gene>
    <name evidence="5" type="ORF">SASPL_149150</name>
</gene>
<dbReference type="InterPro" id="IPR034348">
    <property type="entry name" value="RLI_dom_1"/>
</dbReference>
<reference evidence="5" key="2">
    <citation type="submission" date="2020-08" db="EMBL/GenBank/DDBJ databases">
        <title>Plant Genome Project.</title>
        <authorList>
            <person name="Zhang R.-G."/>
        </authorList>
    </citation>
    <scope>NUCLEOTIDE SEQUENCE</scope>
    <source>
        <strain evidence="5">Huo1</strain>
        <tissue evidence="5">Leaf</tissue>
    </source>
</reference>
<evidence type="ECO:0000256" key="2">
    <source>
        <dbReference type="ARBA" id="ARBA00022840"/>
    </source>
</evidence>
<keyword evidence="6" id="KW-1185">Reference proteome</keyword>
<dbReference type="Gene3D" id="3.40.50.300">
    <property type="entry name" value="P-loop containing nucleotide triphosphate hydrolases"/>
    <property type="match status" value="4"/>
</dbReference>
<feature type="domain" description="ABC transporter" evidence="3">
    <location>
        <begin position="43"/>
        <end position="289"/>
    </location>
</feature>
<evidence type="ECO:0000259" key="4">
    <source>
        <dbReference type="PROSITE" id="PS51379"/>
    </source>
</evidence>
<protein>
    <recommendedName>
        <fullName evidence="7">ATP-binding cassette, sub-family E, member 1</fullName>
    </recommendedName>
</protein>
<name>A0A8X8WCA0_SALSN</name>
<feature type="domain" description="ABC transporter" evidence="3">
    <location>
        <begin position="744"/>
        <end position="996"/>
    </location>
</feature>
<evidence type="ECO:0008006" key="7">
    <source>
        <dbReference type="Google" id="ProtNLM"/>
    </source>
</evidence>
<dbReference type="SUPFAM" id="SSF52540">
    <property type="entry name" value="P-loop containing nucleoside triphosphate hydrolases"/>
    <property type="match status" value="4"/>
</dbReference>
<keyword evidence="2" id="KW-0067">ATP-binding</keyword>
<dbReference type="InterPro" id="IPR013283">
    <property type="entry name" value="RLI1"/>
</dbReference>
<feature type="domain" description="ABC transporter" evidence="3">
    <location>
        <begin position="478"/>
        <end position="715"/>
    </location>
</feature>
<dbReference type="SUPFAM" id="SSF54862">
    <property type="entry name" value="4Fe-4S ferredoxins"/>
    <property type="match status" value="1"/>
</dbReference>